<feature type="compositionally biased region" description="Acidic residues" evidence="1">
    <location>
        <begin position="381"/>
        <end position="391"/>
    </location>
</feature>
<feature type="compositionally biased region" description="Basic and acidic residues" evidence="1">
    <location>
        <begin position="418"/>
        <end position="432"/>
    </location>
</feature>
<reference evidence="3" key="1">
    <citation type="submission" date="2016-05" db="EMBL/GenBank/DDBJ databases">
        <title>Comparative genomics of biotechnologically important yeasts.</title>
        <authorList>
            <consortium name="DOE Joint Genome Institute"/>
            <person name="Riley R."/>
            <person name="Haridas S."/>
            <person name="Wolfe K.H."/>
            <person name="Lopes M.R."/>
            <person name="Hittinger C.T."/>
            <person name="Goker M."/>
            <person name="Salamov A."/>
            <person name="Wisecaver J."/>
            <person name="Long T.M."/>
            <person name="Aerts A.L."/>
            <person name="Barry K."/>
            <person name="Choi C."/>
            <person name="Clum A."/>
            <person name="Coughlan A.Y."/>
            <person name="Deshpande S."/>
            <person name="Douglass A.P."/>
            <person name="Hanson S.J."/>
            <person name="Klenk H.-P."/>
            <person name="Labutti K."/>
            <person name="Lapidus A."/>
            <person name="Lindquist E."/>
            <person name="Lipzen A."/>
            <person name="Meier-Kolthoff J.P."/>
            <person name="Ohm R.A."/>
            <person name="Otillar R.P."/>
            <person name="Pangilinan J."/>
            <person name="Peng Y."/>
            <person name="Rokas A."/>
            <person name="Rosa C.A."/>
            <person name="Scheuner C."/>
            <person name="Sibirny A.A."/>
            <person name="Slot J.C."/>
            <person name="Stielow J.B."/>
            <person name="Sun H."/>
            <person name="Kurtzman C.P."/>
            <person name="Blackwell M."/>
            <person name="Grigoriev I.V."/>
            <person name="Jeffries T.W."/>
        </authorList>
    </citation>
    <scope>NUCLEOTIDE SEQUENCE [LARGE SCALE GENOMIC DNA]</scope>
    <source>
        <strain evidence="3">DSM 1968</strain>
    </source>
</reference>
<feature type="compositionally biased region" description="Polar residues" evidence="1">
    <location>
        <begin position="433"/>
        <end position="443"/>
    </location>
</feature>
<dbReference type="AlphaFoldDB" id="A0A1D2VIX2"/>
<evidence type="ECO:0000313" key="2">
    <source>
        <dbReference type="EMBL" id="ODV61473.1"/>
    </source>
</evidence>
<feature type="compositionally biased region" description="Low complexity" evidence="1">
    <location>
        <begin position="280"/>
        <end position="299"/>
    </location>
</feature>
<dbReference type="GeneID" id="30966715"/>
<feature type="region of interest" description="Disordered" evidence="1">
    <location>
        <begin position="270"/>
        <end position="299"/>
    </location>
</feature>
<feature type="region of interest" description="Disordered" evidence="1">
    <location>
        <begin position="376"/>
        <end position="458"/>
    </location>
</feature>
<evidence type="ECO:0000313" key="3">
    <source>
        <dbReference type="Proteomes" id="UP000095038"/>
    </source>
</evidence>
<proteinExistence type="predicted"/>
<dbReference type="RefSeq" id="XP_020047780.1">
    <property type="nucleotide sequence ID" value="XM_020193079.1"/>
</dbReference>
<name>A0A1D2VIX2_9ASCO</name>
<feature type="compositionally biased region" description="Basic and acidic residues" evidence="1">
    <location>
        <begin position="393"/>
        <end position="408"/>
    </location>
</feature>
<protein>
    <submittedName>
        <fullName evidence="2">Uncharacterized protein</fullName>
    </submittedName>
</protein>
<feature type="region of interest" description="Disordered" evidence="1">
    <location>
        <begin position="321"/>
        <end position="344"/>
    </location>
</feature>
<accession>A0A1D2VIX2</accession>
<dbReference type="InParanoid" id="A0A1D2VIX2"/>
<keyword evidence="3" id="KW-1185">Reference proteome</keyword>
<evidence type="ECO:0000256" key="1">
    <source>
        <dbReference type="SAM" id="MobiDB-lite"/>
    </source>
</evidence>
<organism evidence="2 3">
    <name type="scientific">Ascoidea rubescens DSM 1968</name>
    <dbReference type="NCBI Taxonomy" id="1344418"/>
    <lineage>
        <taxon>Eukaryota</taxon>
        <taxon>Fungi</taxon>
        <taxon>Dikarya</taxon>
        <taxon>Ascomycota</taxon>
        <taxon>Saccharomycotina</taxon>
        <taxon>Saccharomycetes</taxon>
        <taxon>Ascoideaceae</taxon>
        <taxon>Ascoidea</taxon>
    </lineage>
</organism>
<dbReference type="EMBL" id="KV454479">
    <property type="protein sequence ID" value="ODV61473.1"/>
    <property type="molecule type" value="Genomic_DNA"/>
</dbReference>
<dbReference type="Proteomes" id="UP000095038">
    <property type="component" value="Unassembled WGS sequence"/>
</dbReference>
<gene>
    <name evidence="2" type="ORF">ASCRUDRAFT_75483</name>
</gene>
<sequence length="458" mass="53317">MSYNYNPFGDNIFSYPNLNAYGENDNACDYLPISLCNRPARIIPFTDSSLPYRTLTPNQRPAPRQRSRYYNKNPNLFDIFYKDEPKYEEPSDYFNLVNLINNEYKFKKHIRQNESADNITLEFVKEFNPRLVKLNFKDEFDNKFNDWRIKLSKDIGLNYNFRNNNDNDNNSIYDLTITSEEDDIEKHYKLDNNSFNVDGIKWKIINTSNSTKLMLIIPKRSDEKPNQKKVVNEKKLANEIQNKINKAQQQWINYLQTQSENELKSKFNQHTKEDHDQVKNTNSNTAATTTTATNNDNSDNIIRIPINFIEESSKPVDVNVSNTKDSISQDEKVVDSEIEPATESKLEPEIKVNKSVEIDSSAKQSTIKQYTIKQSTRVTENDNEMEVDSDYENVSKDELNNENKKTPEDSNNVIECSRPNDKTEKLFQHDNDSNTSVDSNASKKSPLLQDVDVDFEEF</sequence>